<name>A0A5C4RB07_9RHOB</name>
<evidence type="ECO:0000313" key="2">
    <source>
        <dbReference type="EMBL" id="TNH40834.1"/>
    </source>
</evidence>
<dbReference type="AlphaFoldDB" id="A0A5C4RB07"/>
<dbReference type="InterPro" id="IPR028992">
    <property type="entry name" value="Hedgehog/Intein_dom"/>
</dbReference>
<accession>A0A5C4RB07</accession>
<feature type="domain" description="Hedgehog/Intein (Hint)" evidence="1">
    <location>
        <begin position="235"/>
        <end position="380"/>
    </location>
</feature>
<dbReference type="Gene3D" id="2.170.16.10">
    <property type="entry name" value="Hedgehog/Intein (Hint) domain"/>
    <property type="match status" value="1"/>
</dbReference>
<dbReference type="Gene3D" id="2.160.20.160">
    <property type="match status" value="1"/>
</dbReference>
<dbReference type="Proteomes" id="UP000304880">
    <property type="component" value="Unassembled WGS sequence"/>
</dbReference>
<keyword evidence="3" id="KW-1185">Reference proteome</keyword>
<evidence type="ECO:0000259" key="1">
    <source>
        <dbReference type="Pfam" id="PF13403"/>
    </source>
</evidence>
<dbReference type="EMBL" id="VDDC01000005">
    <property type="protein sequence ID" value="TNH40834.1"/>
    <property type="molecule type" value="Genomic_DNA"/>
</dbReference>
<gene>
    <name evidence="2" type="ORF">FHD67_02035</name>
</gene>
<sequence length="436" mass="46528">MTVMATIFGSYDGDGATILQGNSSEGTQNVTLSDWAFSRQTEPGDNRSVYDISMKGGDDTLEGGNLSGQGAPVAFGQVDLGTGDDMAHLSRTTFETISTGDGDDTLKLEQSFGARVDLGKGDDVLWFDMKPDHSLSDADKMRGGAKLDGGKGQDTLNLRGEWTLTLSSGNVTMDTDGDGKADLVTNVYSDSDIGSILAYPRILQGTVSYGTMTLRDGSTVASRSGFANFEAINAVCFTAGTLIDTPRGAVPIETLRQGDTVITRNGPKALAWIGSRRLDAVDLAGNPKLLPILVPAGAFGNGLPLRDIRFSPQHRVVIRSAIAETMFGAPEVLVAVKQLIGVNGIDVDGDARSVQYLHLMFADHQILSVEGIEAESLFPGRQALTFLSQDQLSELRAIFPDFDAMTETDPAIPFLKGREGRSLAARHARNDRPLYS</sequence>
<dbReference type="InterPro" id="IPR036844">
    <property type="entry name" value="Hint_dom_sf"/>
</dbReference>
<comment type="caution">
    <text evidence="2">The sequence shown here is derived from an EMBL/GenBank/DDBJ whole genome shotgun (WGS) entry which is preliminary data.</text>
</comment>
<protein>
    <submittedName>
        <fullName evidence="2">Hint domain-containing protein</fullName>
    </submittedName>
</protein>
<proteinExistence type="predicted"/>
<dbReference type="SUPFAM" id="SSF51294">
    <property type="entry name" value="Hedgehog/intein (Hint) domain"/>
    <property type="match status" value="1"/>
</dbReference>
<dbReference type="Pfam" id="PF13403">
    <property type="entry name" value="Hint_2"/>
    <property type="match status" value="1"/>
</dbReference>
<reference evidence="2 3" key="1">
    <citation type="submission" date="2019-06" db="EMBL/GenBank/DDBJ databases">
        <authorList>
            <person name="Li J."/>
        </authorList>
    </citation>
    <scope>NUCLEOTIDE SEQUENCE [LARGE SCALE GENOMIC DNA]</scope>
    <source>
        <strain evidence="2 3">CGMCC 1.8012</strain>
    </source>
</reference>
<evidence type="ECO:0000313" key="3">
    <source>
        <dbReference type="Proteomes" id="UP000304880"/>
    </source>
</evidence>
<organism evidence="2 3">
    <name type="scientific">Paracoccus haeundaensis</name>
    <dbReference type="NCBI Taxonomy" id="225362"/>
    <lineage>
        <taxon>Bacteria</taxon>
        <taxon>Pseudomonadati</taxon>
        <taxon>Pseudomonadota</taxon>
        <taxon>Alphaproteobacteria</taxon>
        <taxon>Rhodobacterales</taxon>
        <taxon>Paracoccaceae</taxon>
        <taxon>Paracoccus</taxon>
    </lineage>
</organism>